<gene>
    <name evidence="1" type="ORF">RRG08_020432</name>
</gene>
<proteinExistence type="predicted"/>
<protein>
    <submittedName>
        <fullName evidence="1">Uncharacterized protein</fullName>
    </submittedName>
</protein>
<evidence type="ECO:0000313" key="2">
    <source>
        <dbReference type="Proteomes" id="UP001283361"/>
    </source>
</evidence>
<dbReference type="Proteomes" id="UP001283361">
    <property type="component" value="Unassembled WGS sequence"/>
</dbReference>
<comment type="caution">
    <text evidence="1">The sequence shown here is derived from an EMBL/GenBank/DDBJ whole genome shotgun (WGS) entry which is preliminary data.</text>
</comment>
<keyword evidence="2" id="KW-1185">Reference proteome</keyword>
<reference evidence="1" key="1">
    <citation type="journal article" date="2023" name="G3 (Bethesda)">
        <title>A reference genome for the long-term kleptoplast-retaining sea slug Elysia crispata morphotype clarki.</title>
        <authorList>
            <person name="Eastman K.E."/>
            <person name="Pendleton A.L."/>
            <person name="Shaikh M.A."/>
            <person name="Suttiyut T."/>
            <person name="Ogas R."/>
            <person name="Tomko P."/>
            <person name="Gavelis G."/>
            <person name="Widhalm J.R."/>
            <person name="Wisecaver J.H."/>
        </authorList>
    </citation>
    <scope>NUCLEOTIDE SEQUENCE</scope>
    <source>
        <strain evidence="1">ECLA1</strain>
    </source>
</reference>
<evidence type="ECO:0000313" key="1">
    <source>
        <dbReference type="EMBL" id="KAK3799697.1"/>
    </source>
</evidence>
<sequence length="86" mass="9825">MICAVWYDEFLAQHVYFLTCVSRLTQRVLTRVSNNSVCSARTSVLEKVARLEVPYCGLSSELKHATTYRVSPASFLVKLRSEEPRL</sequence>
<accession>A0AAE1EAB7</accession>
<organism evidence="1 2">
    <name type="scientific">Elysia crispata</name>
    <name type="common">lettuce slug</name>
    <dbReference type="NCBI Taxonomy" id="231223"/>
    <lineage>
        <taxon>Eukaryota</taxon>
        <taxon>Metazoa</taxon>
        <taxon>Spiralia</taxon>
        <taxon>Lophotrochozoa</taxon>
        <taxon>Mollusca</taxon>
        <taxon>Gastropoda</taxon>
        <taxon>Heterobranchia</taxon>
        <taxon>Euthyneura</taxon>
        <taxon>Panpulmonata</taxon>
        <taxon>Sacoglossa</taxon>
        <taxon>Placobranchoidea</taxon>
        <taxon>Plakobranchidae</taxon>
        <taxon>Elysia</taxon>
    </lineage>
</organism>
<dbReference type="EMBL" id="JAWDGP010000544">
    <property type="protein sequence ID" value="KAK3799697.1"/>
    <property type="molecule type" value="Genomic_DNA"/>
</dbReference>
<dbReference type="AlphaFoldDB" id="A0AAE1EAB7"/>
<name>A0AAE1EAB7_9GAST</name>